<dbReference type="InterPro" id="IPR020471">
    <property type="entry name" value="AKR"/>
</dbReference>
<evidence type="ECO:0000313" key="4">
    <source>
        <dbReference type="EMBL" id="TMJ13341.1"/>
    </source>
</evidence>
<feature type="compositionally biased region" description="Basic and acidic residues" evidence="1">
    <location>
        <begin position="301"/>
        <end position="314"/>
    </location>
</feature>
<accession>A0A537LZ83</accession>
<dbReference type="GO" id="GO:0016491">
    <property type="term" value="F:oxidoreductase activity"/>
    <property type="evidence" value="ECO:0007669"/>
    <property type="project" value="InterPro"/>
</dbReference>
<name>A0A537LZ83_9BACT</name>
<dbReference type="EMBL" id="VBAJ01000012">
    <property type="protein sequence ID" value="TMJ10420.1"/>
    <property type="molecule type" value="Genomic_DNA"/>
</dbReference>
<evidence type="ECO:0000313" key="6">
    <source>
        <dbReference type="Proteomes" id="UP000318661"/>
    </source>
</evidence>
<dbReference type="CDD" id="cd19090">
    <property type="entry name" value="AKR_AKR15A-like"/>
    <property type="match status" value="1"/>
</dbReference>
<gene>
    <name evidence="4" type="ORF">E6G98_00705</name>
    <name evidence="3" type="ORF">E6G99_00640</name>
</gene>
<evidence type="ECO:0000256" key="1">
    <source>
        <dbReference type="SAM" id="MobiDB-lite"/>
    </source>
</evidence>
<dbReference type="Pfam" id="PF00248">
    <property type="entry name" value="Aldo_ket_red"/>
    <property type="match status" value="1"/>
</dbReference>
<dbReference type="PANTHER" id="PTHR42686">
    <property type="entry name" value="GH17980P-RELATED"/>
    <property type="match status" value="1"/>
</dbReference>
<dbReference type="SUPFAM" id="SSF51430">
    <property type="entry name" value="NAD(P)-linked oxidoreductase"/>
    <property type="match status" value="1"/>
</dbReference>
<dbReference type="Proteomes" id="UP000315217">
    <property type="component" value="Unassembled WGS sequence"/>
</dbReference>
<reference evidence="5 6" key="1">
    <citation type="journal article" date="2019" name="Nat. Microbiol.">
        <title>Mediterranean grassland soil C-N compound turnover is dependent on rainfall and depth, and is mediated by genomically divergent microorganisms.</title>
        <authorList>
            <person name="Diamond S."/>
            <person name="Andeer P.F."/>
            <person name="Li Z."/>
            <person name="Crits-Christoph A."/>
            <person name="Burstein D."/>
            <person name="Anantharaman K."/>
            <person name="Lane K.R."/>
            <person name="Thomas B.C."/>
            <person name="Pan C."/>
            <person name="Northen T.R."/>
            <person name="Banfield J.F."/>
        </authorList>
    </citation>
    <scope>NUCLEOTIDE SEQUENCE [LARGE SCALE GENOMIC DNA]</scope>
    <source>
        <strain evidence="4">NP_1</strain>
        <strain evidence="3">NP_2</strain>
    </source>
</reference>
<feature type="domain" description="NADP-dependent oxidoreductase" evidence="2">
    <location>
        <begin position="16"/>
        <end position="304"/>
    </location>
</feature>
<protein>
    <submittedName>
        <fullName evidence="4">Aldo/keto reductase</fullName>
    </submittedName>
</protein>
<dbReference type="InterPro" id="IPR036812">
    <property type="entry name" value="NAD(P)_OxRdtase_dom_sf"/>
</dbReference>
<dbReference type="AlphaFoldDB" id="A0A537LZ83"/>
<dbReference type="Gene3D" id="3.20.20.100">
    <property type="entry name" value="NADP-dependent oxidoreductase domain"/>
    <property type="match status" value="1"/>
</dbReference>
<proteinExistence type="predicted"/>
<dbReference type="PANTHER" id="PTHR42686:SF1">
    <property type="entry name" value="GH17980P-RELATED"/>
    <property type="match status" value="1"/>
</dbReference>
<dbReference type="EMBL" id="VBAI01000008">
    <property type="protein sequence ID" value="TMJ13341.1"/>
    <property type="molecule type" value="Genomic_DNA"/>
</dbReference>
<evidence type="ECO:0000259" key="2">
    <source>
        <dbReference type="Pfam" id="PF00248"/>
    </source>
</evidence>
<dbReference type="Proteomes" id="UP000318661">
    <property type="component" value="Unassembled WGS sequence"/>
</dbReference>
<organism evidence="4 5">
    <name type="scientific">Candidatus Segetimicrobium genomatis</name>
    <dbReference type="NCBI Taxonomy" id="2569760"/>
    <lineage>
        <taxon>Bacteria</taxon>
        <taxon>Bacillati</taxon>
        <taxon>Candidatus Sysuimicrobiota</taxon>
        <taxon>Candidatus Sysuimicrobiia</taxon>
        <taxon>Candidatus Sysuimicrobiales</taxon>
        <taxon>Candidatus Segetimicrobiaceae</taxon>
        <taxon>Candidatus Segetimicrobium</taxon>
    </lineage>
</organism>
<dbReference type="GO" id="GO:0005829">
    <property type="term" value="C:cytosol"/>
    <property type="evidence" value="ECO:0007669"/>
    <property type="project" value="TreeGrafter"/>
</dbReference>
<sequence length="320" mass="34858">MIRRPLGSTGLLVTPLCIGCGALASMPEDFGYAVPEAQALATLRLAFQSPINFLDTAAAYGDGESERRIGLVLRELGGLPAGYVVCTKADRNLRTGEFSGEQIRRSVDRSLRLLGLDRLALVFLHDPEHTTFERVMAGGGPLEVLQRFKDQGVIEHLGIAGGPVDLLRRYVDTRAFEVVITHNRYTLLHRSAEPLIDHATRMGVAVLNAAPYGSGILAKGPEAYPRYAYREAATSVVERARRMAGLCREAGVPLAAAALQFSVRDPRIVSTIVGVSRPERIADTVDLLTRPIPDELWPRLDTLAEREGDPEAGGKSRVQR</sequence>
<evidence type="ECO:0000313" key="3">
    <source>
        <dbReference type="EMBL" id="TMJ10420.1"/>
    </source>
</evidence>
<dbReference type="InterPro" id="IPR023210">
    <property type="entry name" value="NADP_OxRdtase_dom"/>
</dbReference>
<comment type="caution">
    <text evidence="4">The sequence shown here is derived from an EMBL/GenBank/DDBJ whole genome shotgun (WGS) entry which is preliminary data.</text>
</comment>
<feature type="region of interest" description="Disordered" evidence="1">
    <location>
        <begin position="301"/>
        <end position="320"/>
    </location>
</feature>
<evidence type="ECO:0000313" key="5">
    <source>
        <dbReference type="Proteomes" id="UP000315217"/>
    </source>
</evidence>